<accession>A0A368VAQ9</accession>
<comment type="caution">
    <text evidence="2">The sequence shown here is derived from an EMBL/GenBank/DDBJ whole genome shotgun (WGS) entry which is preliminary data.</text>
</comment>
<dbReference type="EMBL" id="QPIZ01000006">
    <property type="protein sequence ID" value="RCW37400.1"/>
    <property type="molecule type" value="Genomic_DNA"/>
</dbReference>
<sequence length="411" mass="46913">MKTTPHYNQRKIVNDPVHGFISIPDNILFELIEHPYFQRLRRIKQLGLTSVVYPGAVHTRFQHTLGAFYLMGTAINVLRDKGHEISDSESTAAHAAILMHDLGHGPFSHALEQTLIESLNHEDISLLLMERLNHHFDGQLSAAIDIFKGNTDKLFLHQLVSSQLDVDRLDYLKRDSFFSGVSEGVIGSDRIIKMLEIKDNELVVEGKGIYSIEKFLVARRLMYWQVYLHKTALVAEKMLINVLKRAKELALQGNDVPAPPFLETFLKNRFCKGDFQNNPQILNDFTMLDDNDIMSALKLWQNNNDKVLAILSSCILDRKLLRIEVSDTPFSQEIIDTIKERQKDSLKLSTEEMDYFVFTDHVSNSTYKTGGENINIIYKDGTTKDISLASDMLDHTALSKPVSKYILCYPK</sequence>
<keyword evidence="3" id="KW-1185">Reference proteome</keyword>
<dbReference type="SMART" id="SM00471">
    <property type="entry name" value="HDc"/>
    <property type="match status" value="1"/>
</dbReference>
<dbReference type="RefSeq" id="WP_114436687.1">
    <property type="nucleotide sequence ID" value="NZ_QPIZ01000006.1"/>
</dbReference>
<dbReference type="Gene3D" id="1.10.3210.10">
    <property type="entry name" value="Hypothetical protein af1432"/>
    <property type="match status" value="1"/>
</dbReference>
<dbReference type="InterPro" id="IPR003607">
    <property type="entry name" value="HD/PDEase_dom"/>
</dbReference>
<evidence type="ECO:0000313" key="3">
    <source>
        <dbReference type="Proteomes" id="UP000252733"/>
    </source>
</evidence>
<dbReference type="GO" id="GO:0006203">
    <property type="term" value="P:dGTP catabolic process"/>
    <property type="evidence" value="ECO:0007669"/>
    <property type="project" value="TreeGrafter"/>
</dbReference>
<proteinExistence type="predicted"/>
<evidence type="ECO:0000259" key="1">
    <source>
        <dbReference type="SMART" id="SM00471"/>
    </source>
</evidence>
<reference evidence="2 3" key="1">
    <citation type="submission" date="2018-07" db="EMBL/GenBank/DDBJ databases">
        <title>Freshwater and sediment microbial communities from various areas in North America, analyzing microbe dynamics in response to fracking.</title>
        <authorList>
            <person name="Lamendella R."/>
        </authorList>
    </citation>
    <scope>NUCLEOTIDE SEQUENCE [LARGE SCALE GENOMIC DNA]</scope>
    <source>
        <strain evidence="2 3">160A</strain>
    </source>
</reference>
<dbReference type="PANTHER" id="PTHR11373:SF4">
    <property type="entry name" value="DEOXYNUCLEOSIDE TRIPHOSPHATE TRIPHOSPHOHYDROLASE SAMHD1"/>
    <property type="match status" value="1"/>
</dbReference>
<protein>
    <recommendedName>
        <fullName evidence="1">HD/PDEase domain-containing protein</fullName>
    </recommendedName>
</protein>
<dbReference type="PANTHER" id="PTHR11373">
    <property type="entry name" value="DEOXYNUCLEOSIDE TRIPHOSPHATE TRIPHOSPHOHYDROLASE"/>
    <property type="match status" value="1"/>
</dbReference>
<dbReference type="GO" id="GO:0008832">
    <property type="term" value="F:dGTPase activity"/>
    <property type="evidence" value="ECO:0007669"/>
    <property type="project" value="TreeGrafter"/>
</dbReference>
<evidence type="ECO:0000313" key="2">
    <source>
        <dbReference type="EMBL" id="RCW37400.1"/>
    </source>
</evidence>
<name>A0A368VAQ9_9BACT</name>
<feature type="domain" description="HD/PDEase" evidence="1">
    <location>
        <begin position="56"/>
        <end position="181"/>
    </location>
</feature>
<dbReference type="InterPro" id="IPR045509">
    <property type="entry name" value="HD_assoc_2"/>
</dbReference>
<organism evidence="2 3">
    <name type="scientific">Marinilabilia salmonicolor</name>
    <dbReference type="NCBI Taxonomy" id="989"/>
    <lineage>
        <taxon>Bacteria</taxon>
        <taxon>Pseudomonadati</taxon>
        <taxon>Bacteroidota</taxon>
        <taxon>Bacteroidia</taxon>
        <taxon>Marinilabiliales</taxon>
        <taxon>Marinilabiliaceae</taxon>
        <taxon>Marinilabilia</taxon>
    </lineage>
</organism>
<gene>
    <name evidence="2" type="ORF">DFO77_10693</name>
</gene>
<dbReference type="CDD" id="cd00077">
    <property type="entry name" value="HDc"/>
    <property type="match status" value="1"/>
</dbReference>
<dbReference type="SUPFAM" id="SSF109604">
    <property type="entry name" value="HD-domain/PDEase-like"/>
    <property type="match status" value="1"/>
</dbReference>
<dbReference type="Pfam" id="PF19276">
    <property type="entry name" value="HD_assoc_2"/>
    <property type="match status" value="1"/>
</dbReference>
<dbReference type="InterPro" id="IPR050135">
    <property type="entry name" value="dGTPase-like"/>
</dbReference>
<dbReference type="Proteomes" id="UP000252733">
    <property type="component" value="Unassembled WGS sequence"/>
</dbReference>
<dbReference type="AlphaFoldDB" id="A0A368VAQ9"/>